<evidence type="ECO:0000259" key="13">
    <source>
        <dbReference type="PROSITE" id="PS50853"/>
    </source>
</evidence>
<dbReference type="SUPFAM" id="SSF48726">
    <property type="entry name" value="Immunoglobulin"/>
    <property type="match status" value="6"/>
</dbReference>
<feature type="compositionally biased region" description="Basic and acidic residues" evidence="11">
    <location>
        <begin position="574"/>
        <end position="583"/>
    </location>
</feature>
<dbReference type="EMBL" id="AHAT01014204">
    <property type="status" value="NOT_ANNOTATED_CDS"/>
    <property type="molecule type" value="Genomic_DNA"/>
</dbReference>
<keyword evidence="5 10" id="KW-0175">Coiled coil</keyword>
<dbReference type="FunFam" id="2.60.40.10:FF:000617">
    <property type="entry name" value="Immunoglobulin-like and fibronectin type III domain-containing 1"/>
    <property type="match status" value="1"/>
</dbReference>
<dbReference type="FunFam" id="2.60.40.10:FF:001498">
    <property type="entry name" value="immunoglobulin superfamily member 22"/>
    <property type="match status" value="1"/>
</dbReference>
<dbReference type="STRING" id="7918.ENSLOCP00000012102"/>
<dbReference type="Pfam" id="PF00041">
    <property type="entry name" value="fn3"/>
    <property type="match status" value="4"/>
</dbReference>
<dbReference type="InterPro" id="IPR013783">
    <property type="entry name" value="Ig-like_fold"/>
</dbReference>
<feature type="compositionally biased region" description="Low complexity" evidence="11">
    <location>
        <begin position="670"/>
        <end position="684"/>
    </location>
</feature>
<reference evidence="14" key="2">
    <citation type="submission" date="2025-08" db="UniProtKB">
        <authorList>
            <consortium name="Ensembl"/>
        </authorList>
    </citation>
    <scope>IDENTIFICATION</scope>
</reference>
<dbReference type="InterPro" id="IPR003599">
    <property type="entry name" value="Ig_sub"/>
</dbReference>
<comment type="subcellular location">
    <subcellularLocation>
        <location evidence="2">Cytoplasm</location>
        <location evidence="2">Myofibril</location>
        <location evidence="2">Sarcomere</location>
        <location evidence="2">Z line</location>
    </subcellularLocation>
    <subcellularLocation>
        <location evidence="1">Nucleus</location>
    </subcellularLocation>
</comment>
<accession>W5MUP3</accession>
<evidence type="ECO:0000313" key="15">
    <source>
        <dbReference type="Proteomes" id="UP000018468"/>
    </source>
</evidence>
<dbReference type="Ensembl" id="ENSLOCT00000012123.1">
    <property type="protein sequence ID" value="ENSLOCP00000012102.1"/>
    <property type="gene ID" value="ENSLOCG00000009899.1"/>
</dbReference>
<feature type="domain" description="Fibronectin type-III" evidence="13">
    <location>
        <begin position="1321"/>
        <end position="1416"/>
    </location>
</feature>
<feature type="compositionally biased region" description="Gly residues" evidence="11">
    <location>
        <begin position="588"/>
        <end position="609"/>
    </location>
</feature>
<feature type="compositionally biased region" description="Basic and acidic residues" evidence="11">
    <location>
        <begin position="702"/>
        <end position="714"/>
    </location>
</feature>
<organism evidence="14 15">
    <name type="scientific">Lepisosteus oculatus</name>
    <name type="common">Spotted gar</name>
    <dbReference type="NCBI Taxonomy" id="7918"/>
    <lineage>
        <taxon>Eukaryota</taxon>
        <taxon>Metazoa</taxon>
        <taxon>Chordata</taxon>
        <taxon>Craniata</taxon>
        <taxon>Vertebrata</taxon>
        <taxon>Euteleostomi</taxon>
        <taxon>Actinopterygii</taxon>
        <taxon>Neopterygii</taxon>
        <taxon>Holostei</taxon>
        <taxon>Semionotiformes</taxon>
        <taxon>Lepisosteidae</taxon>
        <taxon>Lepisosteus</taxon>
    </lineage>
</organism>
<evidence type="ECO:0000313" key="14">
    <source>
        <dbReference type="Ensembl" id="ENSLOCP00000012102.1"/>
    </source>
</evidence>
<dbReference type="OMA" id="ERICIEH"/>
<feature type="domain" description="Fibronectin type-III" evidence="13">
    <location>
        <begin position="925"/>
        <end position="1023"/>
    </location>
</feature>
<protein>
    <recommendedName>
        <fullName evidence="9">Immunoglobulin-like and fibronectin type III domain-containing protein 1</fullName>
    </recommendedName>
</protein>
<dbReference type="InterPro" id="IPR036179">
    <property type="entry name" value="Ig-like_dom_sf"/>
</dbReference>
<dbReference type="FunFam" id="2.60.40.10:FF:001232">
    <property type="entry name" value="Immunoglobulin-like and fibronectin type III domain-containing 1"/>
    <property type="match status" value="1"/>
</dbReference>
<evidence type="ECO:0000256" key="4">
    <source>
        <dbReference type="ARBA" id="ARBA00022737"/>
    </source>
</evidence>
<dbReference type="GO" id="GO:0030018">
    <property type="term" value="C:Z disc"/>
    <property type="evidence" value="ECO:0007669"/>
    <property type="project" value="UniProtKB-SubCell"/>
</dbReference>
<feature type="compositionally biased region" description="Gly residues" evidence="11">
    <location>
        <begin position="549"/>
        <end position="561"/>
    </location>
</feature>
<feature type="region of interest" description="Disordered" evidence="11">
    <location>
        <begin position="414"/>
        <end position="440"/>
    </location>
</feature>
<dbReference type="Proteomes" id="UP000018468">
    <property type="component" value="Linkage group LG3"/>
</dbReference>
<dbReference type="FunFam" id="2.60.40.10:FF:000060">
    <property type="entry name" value="Myosin-binding protein C, slow type"/>
    <property type="match status" value="1"/>
</dbReference>
<feature type="domain" description="Fibronectin type-III" evidence="13">
    <location>
        <begin position="1025"/>
        <end position="1120"/>
    </location>
</feature>
<keyword evidence="7" id="KW-0393">Immunoglobulin domain</keyword>
<dbReference type="GeneTree" id="ENSGT00940000160123"/>
<dbReference type="SMART" id="SM00060">
    <property type="entry name" value="FN3"/>
    <property type="match status" value="4"/>
</dbReference>
<dbReference type="PRINTS" id="PR00014">
    <property type="entry name" value="FNTYPEIII"/>
</dbReference>
<dbReference type="GO" id="GO:0031430">
    <property type="term" value="C:M band"/>
    <property type="evidence" value="ECO:0000318"/>
    <property type="project" value="GO_Central"/>
</dbReference>
<dbReference type="PROSITE" id="PS50853">
    <property type="entry name" value="FN3"/>
    <property type="match status" value="4"/>
</dbReference>
<evidence type="ECO:0000256" key="5">
    <source>
        <dbReference type="ARBA" id="ARBA00023054"/>
    </source>
</evidence>
<evidence type="ECO:0000259" key="12">
    <source>
        <dbReference type="PROSITE" id="PS50835"/>
    </source>
</evidence>
<reference evidence="14" key="3">
    <citation type="submission" date="2025-09" db="UniProtKB">
        <authorList>
            <consortium name="Ensembl"/>
        </authorList>
    </citation>
    <scope>IDENTIFICATION</scope>
</reference>
<dbReference type="FunFam" id="2.60.40.10:FF:001438">
    <property type="entry name" value="Immunoglobulin-like and fibronectin type III domain-containing protein 1"/>
    <property type="match status" value="1"/>
</dbReference>
<feature type="compositionally biased region" description="Gly residues" evidence="11">
    <location>
        <begin position="685"/>
        <end position="697"/>
    </location>
</feature>
<keyword evidence="3" id="KW-0963">Cytoplasm</keyword>
<dbReference type="PANTHER" id="PTHR13817">
    <property type="entry name" value="TITIN"/>
    <property type="match status" value="1"/>
</dbReference>
<dbReference type="FunFam" id="2.60.40.10:FF:001267">
    <property type="entry name" value="Immunoglobulin-like and fibronectin type III domain containing 1"/>
    <property type="match status" value="1"/>
</dbReference>
<dbReference type="InterPro" id="IPR007110">
    <property type="entry name" value="Ig-like_dom"/>
</dbReference>
<feature type="domain" description="Ig-like" evidence="12">
    <location>
        <begin position="733"/>
        <end position="818"/>
    </location>
</feature>
<dbReference type="Pfam" id="PF07679">
    <property type="entry name" value="I-set"/>
    <property type="match status" value="6"/>
</dbReference>
<dbReference type="EMBL" id="AHAT01014203">
    <property type="status" value="NOT_ANNOTATED_CDS"/>
    <property type="molecule type" value="Genomic_DNA"/>
</dbReference>
<feature type="compositionally biased region" description="Basic residues" evidence="11">
    <location>
        <begin position="422"/>
        <end position="431"/>
    </location>
</feature>
<dbReference type="PROSITE" id="PS50835">
    <property type="entry name" value="IG_LIKE"/>
    <property type="match status" value="4"/>
</dbReference>
<evidence type="ECO:0000256" key="6">
    <source>
        <dbReference type="ARBA" id="ARBA00023242"/>
    </source>
</evidence>
<dbReference type="FunFam" id="2.60.40.10:FF:001231">
    <property type="entry name" value="Immunoglobulin-like and fibronectin type III domain containing 1"/>
    <property type="match status" value="1"/>
</dbReference>
<evidence type="ECO:0000256" key="1">
    <source>
        <dbReference type="ARBA" id="ARBA00004123"/>
    </source>
</evidence>
<dbReference type="PANTHER" id="PTHR13817:SF181">
    <property type="entry name" value="IMMUNOGLOBULIN-LIKE AND FIBRONECTIN TYPE III DOMAIN-CONTAINING PROTEIN 1"/>
    <property type="match status" value="1"/>
</dbReference>
<dbReference type="InterPro" id="IPR036116">
    <property type="entry name" value="FN3_sf"/>
</dbReference>
<evidence type="ECO:0000256" key="8">
    <source>
        <dbReference type="ARBA" id="ARBA00063480"/>
    </source>
</evidence>
<dbReference type="SMART" id="SM00408">
    <property type="entry name" value="IGc2"/>
    <property type="match status" value="4"/>
</dbReference>
<dbReference type="CDD" id="cd00063">
    <property type="entry name" value="FN3"/>
    <property type="match status" value="4"/>
</dbReference>
<keyword evidence="6" id="KW-0539">Nucleus</keyword>
<feature type="compositionally biased region" description="Basic and acidic residues" evidence="11">
    <location>
        <begin position="632"/>
        <end position="648"/>
    </location>
</feature>
<dbReference type="InterPro" id="IPR050964">
    <property type="entry name" value="Striated_Muscle_Regulatory"/>
</dbReference>
<dbReference type="GO" id="GO:0045214">
    <property type="term" value="P:sarcomere organization"/>
    <property type="evidence" value="ECO:0000318"/>
    <property type="project" value="GO_Central"/>
</dbReference>
<evidence type="ECO:0000256" key="2">
    <source>
        <dbReference type="ARBA" id="ARBA00004216"/>
    </source>
</evidence>
<dbReference type="eggNOG" id="KOG0613">
    <property type="taxonomic scope" value="Eukaryota"/>
</dbReference>
<dbReference type="InterPro" id="IPR013098">
    <property type="entry name" value="Ig_I-set"/>
</dbReference>
<evidence type="ECO:0000256" key="11">
    <source>
        <dbReference type="SAM" id="MobiDB-lite"/>
    </source>
</evidence>
<name>W5MUP3_LEPOC</name>
<reference evidence="15" key="1">
    <citation type="submission" date="2011-12" db="EMBL/GenBank/DDBJ databases">
        <title>The Draft Genome of Lepisosteus oculatus.</title>
        <authorList>
            <consortium name="The Broad Institute Genome Assembly &amp; Analysis Group"/>
            <consortium name="Computational R&amp;D Group"/>
            <consortium name="and Sequencing Platform"/>
            <person name="Di Palma F."/>
            <person name="Alfoldi J."/>
            <person name="Johnson J."/>
            <person name="Berlin A."/>
            <person name="Gnerre S."/>
            <person name="Jaffe D."/>
            <person name="MacCallum I."/>
            <person name="Young S."/>
            <person name="Walker B.J."/>
            <person name="Lander E.S."/>
            <person name="Lindblad-Toh K."/>
        </authorList>
    </citation>
    <scope>NUCLEOTIDE SEQUENCE [LARGE SCALE GENOMIC DNA]</scope>
</reference>
<feature type="domain" description="Ig-like" evidence="12">
    <location>
        <begin position="1225"/>
        <end position="1316"/>
    </location>
</feature>
<dbReference type="FunFam" id="2.60.40.10:FF:001097">
    <property type="entry name" value="Immunoglobulin-like and fibronectin type III domain-containing protein 1"/>
    <property type="match status" value="1"/>
</dbReference>
<evidence type="ECO:0000256" key="10">
    <source>
        <dbReference type="SAM" id="Coils"/>
    </source>
</evidence>
<proteinExistence type="predicted"/>
<dbReference type="SUPFAM" id="SSF49265">
    <property type="entry name" value="Fibronectin type III"/>
    <property type="match status" value="3"/>
</dbReference>
<dbReference type="Bgee" id="ENSLOCG00000009899">
    <property type="expression patterns" value="Expressed in larva and 3 other cell types or tissues"/>
</dbReference>
<feature type="compositionally biased region" description="Gly residues" evidence="11">
    <location>
        <begin position="649"/>
        <end position="669"/>
    </location>
</feature>
<comment type="subunit">
    <text evidence="8">Interacts with FLNC. Interacts with KY.</text>
</comment>
<feature type="region of interest" description="Disordered" evidence="11">
    <location>
        <begin position="549"/>
        <end position="727"/>
    </location>
</feature>
<feature type="domain" description="Ig-like" evidence="12">
    <location>
        <begin position="43"/>
        <end position="133"/>
    </location>
</feature>
<evidence type="ECO:0000256" key="3">
    <source>
        <dbReference type="ARBA" id="ARBA00022490"/>
    </source>
</evidence>
<dbReference type="InterPro" id="IPR040849">
    <property type="entry name" value="MyBP-C_THB"/>
</dbReference>
<dbReference type="HOGENOM" id="CLU_006405_2_0_1"/>
<dbReference type="Pfam" id="PF18362">
    <property type="entry name" value="THB"/>
    <property type="match status" value="1"/>
</dbReference>
<dbReference type="InParanoid" id="W5MUP3"/>
<sequence>RSKKTKLTGRIITLSAGIRKKSKIPGVMITQYTEDIPNGCSTPDFERKPIALTIQEGKTATFKAVVKGEPTPVVTWKRAKGNMDDPNKFKMTYDRFSNEYVLQVVQITGDEADTYKCYATNDYGEAVSTATLIVIEVGFKKKKKPQEQKESTVTKDPAEFRKLLRKRVKDEVKKEEKVIDGKVWDILLNADKKDYERICIEHGITDFRGMLKRLQEMKKEREEEQAKYLETISNLKHIEVNSEGLAEFELDMDLKDPSSRIFLYKDGIMIPYSKDMEMKHSLKQAGKKYIFCIKDLGPEDAGLYQVDVEEANVFSTELPFKFIPVQFLCQLQEVRAKEREDALFECVLSQPLFRAVWMGKNTPLENSDKYEITVSEDGLIHRLLVKDVMPVDKGIYSIVVGIKSSSAWLVVESDEDDSPSAHGKKKARKTTRAGGGGTMIESLAREQAEKLKKLWYKAEEETGAGQGNDPGPGVGSGTVAGAGAGLGAGTGAGISAGREAGKGAGIGAGSERGEGQGAGLGAGVCAGVGAGTGAGNQNLINGLDDNRGKGGVGQRMGGKGVLGVTEVGGDQSEGDGKRGKGELVDGMGNLGGGSGGLGGSGAGQGGLGEGEGDLQDSKVEQGGLADRQGGLGRKDRQLGHGQSEKGDLGDGSGAGKGCPGEEGGMGTGDWSGMDSGLEGARLSGNGRGEGGNSGLGGTRLVSGDDGRGLTDEQNRKKRHAGRGPLIEDTIVEPGVHFTCGLSDVHACKGHPAELVCKLSSDQSEGIWFKDGEKLSPKDGLSISKKGAIHKLILSNVQDSDAGKYKFEAEGRKTEAHIVVEESDPPVLDKEELQTFSQPVTVKAGHNAVFKIPFEGREPFKVSWFRDGEELQDDVGVKVERGPNHSRLLLSKCQRKDSGDIKVKVKNESGAVEAMTRLVVLDKPTPPQGPVEVLESSPTRIGIKWRPPRDDGGSPVLSYSLERQQVGRNTWLKLGEVPGTTTTFATNQVEHGKRYSFRIRAHTAEGVSNVLETGRIILSWTAYSSPPAPPKVISATSKCITVSWVPPHNTGGSRITGYILEKRKKGSNIWSPVSDMPITEKKFTVRDIVEGQQYEFRVAAVNASGIGEPSVPSDFIFARDPMKPPGKVKDLKVTDSTYNSLSLSWAKPSEDDGDVAKGYYVEVKPADGQAWERCHTAPLSMSSYTIKGLKSMAMYFVRVVASNNGGDGEPQELDNYVLAMPPPVRPHFLIDSKFKSFIVVKAGNTVRVNMNFEASPIPEIVWLKDGIPVSKRATITNSDGVSQLLIPSSERSDSGIYTINVKNCIGQESFSVEIRVTDEPKPPGPVQLEENVSGTVTVSWEPSPDEKRDNRLHYMVMTRDSSKLSWHTVADDIFNNKFTAINIVAGRSYYFRVYAKNDMGLSAPSESSAWEIGKKKDKLTVNVPRYKEKDHRQAPYFIVPLKTHFVPRGYECHMSCAVRGTPKPHVTWYHNNISLNHNAHYLVSNVHGVWSLFIIGVSPRDSGDYTVVAENSLGRAECSTRLTVRGTGLW</sequence>
<feature type="coiled-coil region" evidence="10">
    <location>
        <begin position="204"/>
        <end position="234"/>
    </location>
</feature>
<dbReference type="GO" id="GO:0005634">
    <property type="term" value="C:nucleus"/>
    <property type="evidence" value="ECO:0007669"/>
    <property type="project" value="UniProtKB-SubCell"/>
</dbReference>
<dbReference type="FunFam" id="2.60.40.10:FF:001435">
    <property type="entry name" value="Immunoglobulin-like and fibronectin type III domain-containing 1"/>
    <property type="match status" value="1"/>
</dbReference>
<keyword evidence="15" id="KW-1185">Reference proteome</keyword>
<dbReference type="SMART" id="SM00409">
    <property type="entry name" value="IG"/>
    <property type="match status" value="6"/>
</dbReference>
<feature type="domain" description="Fibronectin type-III" evidence="13">
    <location>
        <begin position="1123"/>
        <end position="1222"/>
    </location>
</feature>
<evidence type="ECO:0000256" key="9">
    <source>
        <dbReference type="ARBA" id="ARBA00071158"/>
    </source>
</evidence>
<keyword evidence="4" id="KW-0677">Repeat</keyword>
<feature type="domain" description="Ig-like" evidence="12">
    <location>
        <begin position="1434"/>
        <end position="1522"/>
    </location>
</feature>
<dbReference type="Gene3D" id="2.60.40.10">
    <property type="entry name" value="Immunoglobulins"/>
    <property type="match status" value="11"/>
</dbReference>
<dbReference type="FunFam" id="2.60.40.10:FF:001401">
    <property type="entry name" value="immunoglobulin-like and fibronectin type III domain-containing protein 1"/>
    <property type="match status" value="1"/>
</dbReference>
<evidence type="ECO:0000256" key="7">
    <source>
        <dbReference type="ARBA" id="ARBA00023319"/>
    </source>
</evidence>
<dbReference type="InterPro" id="IPR003961">
    <property type="entry name" value="FN3_dom"/>
</dbReference>
<dbReference type="InterPro" id="IPR003598">
    <property type="entry name" value="Ig_sub2"/>
</dbReference>